<name>A0AAC9LC85_9PSEU</name>
<dbReference type="InterPro" id="IPR039422">
    <property type="entry name" value="MarR/SlyA-like"/>
</dbReference>
<evidence type="ECO:0000259" key="1">
    <source>
        <dbReference type="PROSITE" id="PS50995"/>
    </source>
</evidence>
<feature type="domain" description="HTH marR-type" evidence="1">
    <location>
        <begin position="12"/>
        <end position="148"/>
    </location>
</feature>
<protein>
    <submittedName>
        <fullName evidence="2">Transcriptional regulator, MarR family</fullName>
    </submittedName>
</protein>
<dbReference type="Pfam" id="PF01047">
    <property type="entry name" value="MarR"/>
    <property type="match status" value="1"/>
</dbReference>
<gene>
    <name evidence="2" type="ORF">UA74_14245</name>
</gene>
<dbReference type="SMART" id="SM00347">
    <property type="entry name" value="HTH_MARR"/>
    <property type="match status" value="1"/>
</dbReference>
<dbReference type="EMBL" id="CP016076">
    <property type="protein sequence ID" value="APU14907.1"/>
    <property type="molecule type" value="Genomic_DNA"/>
</dbReference>
<dbReference type="PANTHER" id="PTHR33164:SF99">
    <property type="entry name" value="MARR FAMILY REGULATORY PROTEIN"/>
    <property type="match status" value="1"/>
</dbReference>
<dbReference type="AlphaFoldDB" id="A0AAC9LC85"/>
<dbReference type="KEGG" id="acad:UA74_14245"/>
<dbReference type="Gene3D" id="1.10.10.10">
    <property type="entry name" value="Winged helix-like DNA-binding domain superfamily/Winged helix DNA-binding domain"/>
    <property type="match status" value="1"/>
</dbReference>
<dbReference type="Proteomes" id="UP000185511">
    <property type="component" value="Chromosome"/>
</dbReference>
<accession>A0AAC9LC85</accession>
<evidence type="ECO:0000313" key="3">
    <source>
        <dbReference type="Proteomes" id="UP000185511"/>
    </source>
</evidence>
<reference evidence="3" key="1">
    <citation type="submission" date="2016-06" db="EMBL/GenBank/DDBJ databases">
        <title>Complete genome sequence of Actinoalloteichus fjordicus DSM 46855 (=ADI127-17), type strain of the new species Actinoalloteichus fjordicus.</title>
        <authorList>
            <person name="Ruckert C."/>
            <person name="Nouioui I."/>
            <person name="Willmese J."/>
            <person name="van Wezel G."/>
            <person name="Klenk H.-P."/>
            <person name="Kalinowski J."/>
            <person name="Zotchev S.B."/>
        </authorList>
    </citation>
    <scope>NUCLEOTIDE SEQUENCE [LARGE SCALE GENOMIC DNA]</scope>
    <source>
        <strain evidence="3">ADI127-7</strain>
    </source>
</reference>
<dbReference type="RefSeq" id="WP_075764537.1">
    <property type="nucleotide sequence ID" value="NZ_CP016076.1"/>
</dbReference>
<proteinExistence type="predicted"/>
<dbReference type="SUPFAM" id="SSF46785">
    <property type="entry name" value="Winged helix' DNA-binding domain"/>
    <property type="match status" value="1"/>
</dbReference>
<evidence type="ECO:0000313" key="2">
    <source>
        <dbReference type="EMBL" id="APU14907.1"/>
    </source>
</evidence>
<dbReference type="PROSITE" id="PS50995">
    <property type="entry name" value="HTH_MARR_2"/>
    <property type="match status" value="1"/>
</dbReference>
<organism evidence="2 3">
    <name type="scientific">Actinoalloteichus fjordicus</name>
    <dbReference type="NCBI Taxonomy" id="1612552"/>
    <lineage>
        <taxon>Bacteria</taxon>
        <taxon>Bacillati</taxon>
        <taxon>Actinomycetota</taxon>
        <taxon>Actinomycetes</taxon>
        <taxon>Pseudonocardiales</taxon>
        <taxon>Pseudonocardiaceae</taxon>
        <taxon>Actinoalloteichus</taxon>
    </lineage>
</organism>
<dbReference type="InterPro" id="IPR036388">
    <property type="entry name" value="WH-like_DNA-bd_sf"/>
</dbReference>
<dbReference type="InterPro" id="IPR000835">
    <property type="entry name" value="HTH_MarR-typ"/>
</dbReference>
<dbReference type="PANTHER" id="PTHR33164">
    <property type="entry name" value="TRANSCRIPTIONAL REGULATOR, MARR FAMILY"/>
    <property type="match status" value="1"/>
</dbReference>
<sequence>MTEAGRWLSPREQDVWRSYLHAQQALREALDQQLRRDAGMPHAYYQILVALSECEGRRTSMTNLAGKVGSSPSRLSHAVNRLGARGWVSRHRDQDNRRIVLASLTEQGFAALAAAAPGHVREVRRMIFDRLNPEQLDALAAVTAAMTAEPGPA</sequence>
<dbReference type="GO" id="GO:0003700">
    <property type="term" value="F:DNA-binding transcription factor activity"/>
    <property type="evidence" value="ECO:0007669"/>
    <property type="project" value="InterPro"/>
</dbReference>
<keyword evidence="3" id="KW-1185">Reference proteome</keyword>
<dbReference type="InterPro" id="IPR036390">
    <property type="entry name" value="WH_DNA-bd_sf"/>
</dbReference>
<dbReference type="GO" id="GO:0006950">
    <property type="term" value="P:response to stress"/>
    <property type="evidence" value="ECO:0007669"/>
    <property type="project" value="TreeGrafter"/>
</dbReference>